<organism evidence="2 3">
    <name type="scientific">Centaurea solstitialis</name>
    <name type="common">yellow star-thistle</name>
    <dbReference type="NCBI Taxonomy" id="347529"/>
    <lineage>
        <taxon>Eukaryota</taxon>
        <taxon>Viridiplantae</taxon>
        <taxon>Streptophyta</taxon>
        <taxon>Embryophyta</taxon>
        <taxon>Tracheophyta</taxon>
        <taxon>Spermatophyta</taxon>
        <taxon>Magnoliopsida</taxon>
        <taxon>eudicotyledons</taxon>
        <taxon>Gunneridae</taxon>
        <taxon>Pentapetalae</taxon>
        <taxon>asterids</taxon>
        <taxon>campanulids</taxon>
        <taxon>Asterales</taxon>
        <taxon>Asteraceae</taxon>
        <taxon>Carduoideae</taxon>
        <taxon>Cardueae</taxon>
        <taxon>Centaureinae</taxon>
        <taxon>Centaurea</taxon>
    </lineage>
</organism>
<dbReference type="Pfam" id="PF08569">
    <property type="entry name" value="Mo25"/>
    <property type="match status" value="1"/>
</dbReference>
<sequence>MLCLSTLGKQCVSTNAKPAKRLRTPTDLVHKTQALLLYSKNSLNPATQMTELTLLIRELKLILYGDDASEPSEEACAELTREFFKEDTLRLLVIFLPKLNLETRKDATQVVASLQRQPLPLRFQASRYMEANLDLVDILISGYEDPQLALHYGRMLKECLRHQIVAAYVLEPSQLKKFFDYVQHPSFDIAADATDTFKDLLTRHKSTVSESLSKNYCWVDISLLFLSFSLGWFLTEYFFTEFNQRLLKSTNYITKRQAVKLLGCILLDRSNSSVMTRYVNSKDNLMILMNLLRDPSRNIQIDAFHVFKLFVANKNKPTEIVSILVTNKSKLLRLLGAFVYTDDEVFETDKDQVVDELAILELQD</sequence>
<dbReference type="InterPro" id="IPR013878">
    <property type="entry name" value="Mo25"/>
</dbReference>
<evidence type="ECO:0000256" key="1">
    <source>
        <dbReference type="ARBA" id="ARBA00011012"/>
    </source>
</evidence>
<gene>
    <name evidence="2" type="ORF">OSB04_007970</name>
</gene>
<comment type="similarity">
    <text evidence="1">Belongs to the Mo25 family.</text>
</comment>
<keyword evidence="3" id="KW-1185">Reference proteome</keyword>
<dbReference type="InterPro" id="IPR016024">
    <property type="entry name" value="ARM-type_fold"/>
</dbReference>
<reference evidence="2" key="1">
    <citation type="submission" date="2023-03" db="EMBL/GenBank/DDBJ databases">
        <title>Chromosome-scale reference genome and RAD-based genetic map of yellow starthistle (Centaurea solstitialis) reveal putative structural variation and QTLs associated with invader traits.</title>
        <authorList>
            <person name="Reatini B."/>
            <person name="Cang F.A."/>
            <person name="Jiang Q."/>
            <person name="Mckibben M.T.W."/>
            <person name="Barker M.S."/>
            <person name="Rieseberg L.H."/>
            <person name="Dlugosch K.M."/>
        </authorList>
    </citation>
    <scope>NUCLEOTIDE SEQUENCE</scope>
    <source>
        <strain evidence="2">CAN-66</strain>
        <tissue evidence="2">Leaf</tissue>
    </source>
</reference>
<evidence type="ECO:0000313" key="3">
    <source>
        <dbReference type="Proteomes" id="UP001172457"/>
    </source>
</evidence>
<comment type="caution">
    <text evidence="2">The sequence shown here is derived from an EMBL/GenBank/DDBJ whole genome shotgun (WGS) entry which is preliminary data.</text>
</comment>
<dbReference type="SUPFAM" id="SSF48371">
    <property type="entry name" value="ARM repeat"/>
    <property type="match status" value="1"/>
</dbReference>
<dbReference type="Gene3D" id="1.25.10.10">
    <property type="entry name" value="Leucine-rich Repeat Variant"/>
    <property type="match status" value="1"/>
</dbReference>
<dbReference type="PANTHER" id="PTHR10182">
    <property type="entry name" value="CALCIUM-BINDING PROTEIN 39-RELATED"/>
    <property type="match status" value="1"/>
</dbReference>
<proteinExistence type="inferred from homology"/>
<dbReference type="GO" id="GO:0043539">
    <property type="term" value="F:protein serine/threonine kinase activator activity"/>
    <property type="evidence" value="ECO:0007669"/>
    <property type="project" value="TreeGrafter"/>
</dbReference>
<dbReference type="AlphaFoldDB" id="A0AA38TXI1"/>
<name>A0AA38TXI1_9ASTR</name>
<evidence type="ECO:0008006" key="4">
    <source>
        <dbReference type="Google" id="ProtNLM"/>
    </source>
</evidence>
<accession>A0AA38TXI1</accession>
<protein>
    <recommendedName>
        <fullName evidence="4">Mo25-like protein</fullName>
    </recommendedName>
</protein>
<dbReference type="EMBL" id="JARYMX010000002">
    <property type="protein sequence ID" value="KAJ9562810.1"/>
    <property type="molecule type" value="Genomic_DNA"/>
</dbReference>
<dbReference type="InterPro" id="IPR011989">
    <property type="entry name" value="ARM-like"/>
</dbReference>
<dbReference type="GO" id="GO:0035556">
    <property type="term" value="P:intracellular signal transduction"/>
    <property type="evidence" value="ECO:0007669"/>
    <property type="project" value="TreeGrafter"/>
</dbReference>
<evidence type="ECO:0000313" key="2">
    <source>
        <dbReference type="EMBL" id="KAJ9562810.1"/>
    </source>
</evidence>
<dbReference type="Proteomes" id="UP001172457">
    <property type="component" value="Chromosome 2"/>
</dbReference>
<dbReference type="PANTHER" id="PTHR10182:SF29">
    <property type="entry name" value="ARMADILLO-LIKE HELICAL, MO25-LIKE PROTEIN-RELATED"/>
    <property type="match status" value="1"/>
</dbReference>